<evidence type="ECO:0000313" key="1">
    <source>
        <dbReference type="EMBL" id="QPS82334.1"/>
    </source>
</evidence>
<sequence>MPFKLPSRHSPAPASRLALRGAVPNRGWLLAWLLVWSIALAPLLGQMHRVVHAGGLASATAHGPVEVVATSCAAPVDWVHALFSGHGPADCQLLDQLHEGMAGPPPAVALPPFWGEQAEPAQPPIVRDGRVLAAFFDARGPPHPITARLAA</sequence>
<dbReference type="AlphaFoldDB" id="A0A1H3J0N3"/>
<proteinExistence type="predicted"/>
<dbReference type="Proteomes" id="UP000595064">
    <property type="component" value="Chromosome"/>
</dbReference>
<reference evidence="1 4" key="2">
    <citation type="submission" date="2020-12" db="EMBL/GenBank/DDBJ databases">
        <title>FDA dAtabase for Regulatory Grade micrObial Sequences (FDA-ARGOS): Supporting development and validation of Infectious Disease Dx tests.</title>
        <authorList>
            <person name="Sproer C."/>
            <person name="Gronow S."/>
            <person name="Severitt S."/>
            <person name="Schroder I."/>
            <person name="Tallon L."/>
            <person name="Sadzewicz L."/>
            <person name="Zhao X."/>
            <person name="Boylan J."/>
            <person name="Ott S."/>
            <person name="Bowen H."/>
            <person name="Vavikolanu K."/>
            <person name="Mehta A."/>
            <person name="Aluvathingal J."/>
            <person name="Nadendla S."/>
            <person name="Lowell S."/>
            <person name="Myers T."/>
            <person name="Yan Y."/>
            <person name="Sichtig H."/>
        </authorList>
    </citation>
    <scope>NUCLEOTIDE SEQUENCE [LARGE SCALE GENOMIC DNA]</scope>
    <source>
        <strain evidence="1 4">FDAARGOS_890</strain>
    </source>
</reference>
<protein>
    <submittedName>
        <fullName evidence="2">Uncharacterized protein</fullName>
    </submittedName>
</protein>
<dbReference type="EMBL" id="FNPE01000004">
    <property type="protein sequence ID" value="SDY33536.1"/>
    <property type="molecule type" value="Genomic_DNA"/>
</dbReference>
<dbReference type="KEGG" id="dla:I6G47_04395"/>
<reference evidence="2 3" key="1">
    <citation type="submission" date="2016-10" db="EMBL/GenBank/DDBJ databases">
        <authorList>
            <person name="de Groot N.N."/>
        </authorList>
    </citation>
    <scope>NUCLEOTIDE SEQUENCE [LARGE SCALE GENOMIC DNA]</scope>
    <source>
        <strain evidence="2 3">LMG 24775</strain>
    </source>
</reference>
<evidence type="ECO:0000313" key="2">
    <source>
        <dbReference type="EMBL" id="SDY33536.1"/>
    </source>
</evidence>
<name>A0A1H3J0N3_9BURK</name>
<keyword evidence="4" id="KW-1185">Reference proteome</keyword>
<evidence type="ECO:0000313" key="3">
    <source>
        <dbReference type="Proteomes" id="UP000183417"/>
    </source>
</evidence>
<gene>
    <name evidence="1" type="ORF">I6G47_04395</name>
    <name evidence="2" type="ORF">SAMN05421547_10447</name>
</gene>
<accession>A0A1H3J0N3</accession>
<dbReference type="Proteomes" id="UP000183417">
    <property type="component" value="Unassembled WGS sequence"/>
</dbReference>
<evidence type="ECO:0000313" key="4">
    <source>
        <dbReference type="Proteomes" id="UP000595064"/>
    </source>
</evidence>
<organism evidence="2 3">
    <name type="scientific">Delftia lacustris</name>
    <dbReference type="NCBI Taxonomy" id="558537"/>
    <lineage>
        <taxon>Bacteria</taxon>
        <taxon>Pseudomonadati</taxon>
        <taxon>Pseudomonadota</taxon>
        <taxon>Betaproteobacteria</taxon>
        <taxon>Burkholderiales</taxon>
        <taxon>Comamonadaceae</taxon>
        <taxon>Delftia</taxon>
    </lineage>
</organism>
<dbReference type="EMBL" id="CP065748">
    <property type="protein sequence ID" value="QPS82334.1"/>
    <property type="molecule type" value="Genomic_DNA"/>
</dbReference>